<evidence type="ECO:0000256" key="2">
    <source>
        <dbReference type="ARBA" id="ARBA00022448"/>
    </source>
</evidence>
<dbReference type="InterPro" id="IPR050171">
    <property type="entry name" value="MFS_Transporters"/>
</dbReference>
<feature type="domain" description="Major facilitator superfamily (MFS) profile" evidence="9">
    <location>
        <begin position="1"/>
        <end position="398"/>
    </location>
</feature>
<keyword evidence="4 8" id="KW-0812">Transmembrane</keyword>
<reference evidence="10 11" key="1">
    <citation type="submission" date="2024-05" db="EMBL/GenBank/DDBJ databases">
        <authorList>
            <person name="Yi C."/>
        </authorList>
    </citation>
    <scope>NUCLEOTIDE SEQUENCE [LARGE SCALE GENOMIC DNA]</scope>
    <source>
        <strain evidence="10 11">XS13</strain>
    </source>
</reference>
<evidence type="ECO:0000256" key="1">
    <source>
        <dbReference type="ARBA" id="ARBA00004651"/>
    </source>
</evidence>
<comment type="subcellular location">
    <subcellularLocation>
        <location evidence="1">Cell membrane</location>
        <topology evidence="1">Multi-pass membrane protein</topology>
    </subcellularLocation>
</comment>
<dbReference type="PANTHER" id="PTHR23517:SF13">
    <property type="entry name" value="MAJOR FACILITATOR SUPERFAMILY MFS_1"/>
    <property type="match status" value="1"/>
</dbReference>
<sequence>MSPARTAPWLRVAPAVFLLAWGGNHFTPLLHLYEELGHYSPWQANLLLGLYVVGLIPGLLVAAVLSDRHGRRPVLLAGLAAGAVGSILLGAGLHSMVLLCAGRGLAGIGVGVAMSVGASWIKELSAPPHDRLAAEGAGSRRPSLTLTLGFALGAAVTGSLAQWGPAPAVVPYVVHLVLVAAAVLPVLSAPETVGHRARPSGPWWQDLRVPSIGHRRFTRIVLPAAPWVFAAAGVAYAIMPAVVAPGLDGWATLYATVLTVLTLGCGAAVQPFVAWLDRRTRGRALSLGMVLMVLGMVLAVAAGLLRSPAFALAVAVALGVAYGITVVAGLAHVQAIATPQDLAGLTGVFYALAYSGFLLPTLLAALLPVSPYPASLAVVALVCVVCLAAVSAGLWRLRRQSAAATPRAPGPRSSGPRRAGSPPGARRRRAPGR</sequence>
<feature type="transmembrane region" description="Helical" evidence="8">
    <location>
        <begin position="310"/>
        <end position="330"/>
    </location>
</feature>
<feature type="transmembrane region" description="Helical" evidence="8">
    <location>
        <begin position="12"/>
        <end position="33"/>
    </location>
</feature>
<protein>
    <submittedName>
        <fullName evidence="10">MFS transporter</fullName>
    </submittedName>
</protein>
<evidence type="ECO:0000313" key="11">
    <source>
        <dbReference type="Proteomes" id="UP001484097"/>
    </source>
</evidence>
<proteinExistence type="predicted"/>
<feature type="transmembrane region" description="Helical" evidence="8">
    <location>
        <begin position="372"/>
        <end position="395"/>
    </location>
</feature>
<evidence type="ECO:0000313" key="10">
    <source>
        <dbReference type="EMBL" id="MEO9248693.1"/>
    </source>
</evidence>
<dbReference type="SUPFAM" id="SSF103473">
    <property type="entry name" value="MFS general substrate transporter"/>
    <property type="match status" value="1"/>
</dbReference>
<dbReference type="RefSeq" id="WP_347921368.1">
    <property type="nucleotide sequence ID" value="NZ_JBDXMX010000006.1"/>
</dbReference>
<evidence type="ECO:0000256" key="4">
    <source>
        <dbReference type="ARBA" id="ARBA00022692"/>
    </source>
</evidence>
<feature type="transmembrane region" description="Helical" evidence="8">
    <location>
        <begin position="169"/>
        <end position="189"/>
    </location>
</feature>
<feature type="transmembrane region" description="Helical" evidence="8">
    <location>
        <begin position="104"/>
        <end position="121"/>
    </location>
</feature>
<dbReference type="InterPro" id="IPR036259">
    <property type="entry name" value="MFS_trans_sf"/>
</dbReference>
<evidence type="ECO:0000259" key="9">
    <source>
        <dbReference type="PROSITE" id="PS50850"/>
    </source>
</evidence>
<feature type="transmembrane region" description="Helical" evidence="8">
    <location>
        <begin position="74"/>
        <end position="98"/>
    </location>
</feature>
<accession>A0ABV0IL15</accession>
<feature type="transmembrane region" description="Helical" evidence="8">
    <location>
        <begin position="45"/>
        <end position="65"/>
    </location>
</feature>
<gene>
    <name evidence="10" type="ORF">ABDK96_13485</name>
</gene>
<dbReference type="Pfam" id="PF07690">
    <property type="entry name" value="MFS_1"/>
    <property type="match status" value="1"/>
</dbReference>
<feature type="compositionally biased region" description="Low complexity" evidence="7">
    <location>
        <begin position="406"/>
        <end position="424"/>
    </location>
</feature>
<organism evidence="10 11">
    <name type="scientific">Citricoccus nitrophenolicus</name>
    <dbReference type="NCBI Taxonomy" id="863575"/>
    <lineage>
        <taxon>Bacteria</taxon>
        <taxon>Bacillati</taxon>
        <taxon>Actinomycetota</taxon>
        <taxon>Actinomycetes</taxon>
        <taxon>Micrococcales</taxon>
        <taxon>Micrococcaceae</taxon>
        <taxon>Citricoccus</taxon>
    </lineage>
</organism>
<feature type="region of interest" description="Disordered" evidence="7">
    <location>
        <begin position="402"/>
        <end position="433"/>
    </location>
</feature>
<keyword evidence="6 8" id="KW-0472">Membrane</keyword>
<evidence type="ECO:0000256" key="3">
    <source>
        <dbReference type="ARBA" id="ARBA00022475"/>
    </source>
</evidence>
<comment type="caution">
    <text evidence="10">The sequence shown here is derived from an EMBL/GenBank/DDBJ whole genome shotgun (WGS) entry which is preliminary data.</text>
</comment>
<dbReference type="InterPro" id="IPR020846">
    <property type="entry name" value="MFS_dom"/>
</dbReference>
<feature type="transmembrane region" description="Helical" evidence="8">
    <location>
        <begin position="220"/>
        <end position="239"/>
    </location>
</feature>
<name>A0ABV0IL15_9MICC</name>
<feature type="transmembrane region" description="Helical" evidence="8">
    <location>
        <begin position="251"/>
        <end position="273"/>
    </location>
</feature>
<keyword evidence="5 8" id="KW-1133">Transmembrane helix</keyword>
<feature type="transmembrane region" description="Helical" evidence="8">
    <location>
        <begin position="142"/>
        <end position="163"/>
    </location>
</feature>
<dbReference type="Gene3D" id="1.20.1250.20">
    <property type="entry name" value="MFS general substrate transporter like domains"/>
    <property type="match status" value="1"/>
</dbReference>
<dbReference type="PROSITE" id="PS50850">
    <property type="entry name" value="MFS"/>
    <property type="match status" value="1"/>
</dbReference>
<dbReference type="EMBL" id="JBDXMX010000006">
    <property type="protein sequence ID" value="MEO9248693.1"/>
    <property type="molecule type" value="Genomic_DNA"/>
</dbReference>
<dbReference type="PANTHER" id="PTHR23517">
    <property type="entry name" value="RESISTANCE PROTEIN MDTM, PUTATIVE-RELATED-RELATED"/>
    <property type="match status" value="1"/>
</dbReference>
<evidence type="ECO:0000256" key="8">
    <source>
        <dbReference type="SAM" id="Phobius"/>
    </source>
</evidence>
<feature type="transmembrane region" description="Helical" evidence="8">
    <location>
        <begin position="342"/>
        <end position="366"/>
    </location>
</feature>
<evidence type="ECO:0000256" key="5">
    <source>
        <dbReference type="ARBA" id="ARBA00022989"/>
    </source>
</evidence>
<keyword evidence="3" id="KW-1003">Cell membrane</keyword>
<keyword evidence="2" id="KW-0813">Transport</keyword>
<keyword evidence="11" id="KW-1185">Reference proteome</keyword>
<feature type="transmembrane region" description="Helical" evidence="8">
    <location>
        <begin position="285"/>
        <end position="304"/>
    </location>
</feature>
<evidence type="ECO:0000256" key="6">
    <source>
        <dbReference type="ARBA" id="ARBA00023136"/>
    </source>
</evidence>
<dbReference type="InterPro" id="IPR011701">
    <property type="entry name" value="MFS"/>
</dbReference>
<evidence type="ECO:0000256" key="7">
    <source>
        <dbReference type="SAM" id="MobiDB-lite"/>
    </source>
</evidence>
<dbReference type="Proteomes" id="UP001484097">
    <property type="component" value="Unassembled WGS sequence"/>
</dbReference>